<proteinExistence type="predicted"/>
<organism evidence="1">
    <name type="scientific">Arundo donax</name>
    <name type="common">Giant reed</name>
    <name type="synonym">Donax arundinaceus</name>
    <dbReference type="NCBI Taxonomy" id="35708"/>
    <lineage>
        <taxon>Eukaryota</taxon>
        <taxon>Viridiplantae</taxon>
        <taxon>Streptophyta</taxon>
        <taxon>Embryophyta</taxon>
        <taxon>Tracheophyta</taxon>
        <taxon>Spermatophyta</taxon>
        <taxon>Magnoliopsida</taxon>
        <taxon>Liliopsida</taxon>
        <taxon>Poales</taxon>
        <taxon>Poaceae</taxon>
        <taxon>PACMAD clade</taxon>
        <taxon>Arundinoideae</taxon>
        <taxon>Arundineae</taxon>
        <taxon>Arundo</taxon>
    </lineage>
</organism>
<sequence>MSLDFSSSG</sequence>
<reference evidence="1" key="1">
    <citation type="submission" date="2014-09" db="EMBL/GenBank/DDBJ databases">
        <authorList>
            <person name="Magalhaes I.L.F."/>
            <person name="Oliveira U."/>
            <person name="Santos F.R."/>
            <person name="Vidigal T.H.D.A."/>
            <person name="Brescovit A.D."/>
            <person name="Santos A.J."/>
        </authorList>
    </citation>
    <scope>NUCLEOTIDE SEQUENCE</scope>
    <source>
        <tissue evidence="1">Shoot tissue taken approximately 20 cm above the soil surface</tissue>
    </source>
</reference>
<protein>
    <submittedName>
        <fullName evidence="1">Uncharacterized protein</fullName>
    </submittedName>
</protein>
<evidence type="ECO:0000313" key="1">
    <source>
        <dbReference type="EMBL" id="JAD57140.1"/>
    </source>
</evidence>
<reference evidence="1" key="2">
    <citation type="journal article" date="2015" name="Data Brief">
        <title>Shoot transcriptome of the giant reed, Arundo donax.</title>
        <authorList>
            <person name="Barrero R.A."/>
            <person name="Guerrero F.D."/>
            <person name="Moolhuijzen P."/>
            <person name="Goolsby J.A."/>
            <person name="Tidwell J."/>
            <person name="Bellgard S.E."/>
            <person name="Bellgard M.I."/>
        </authorList>
    </citation>
    <scope>NUCLEOTIDE SEQUENCE</scope>
    <source>
        <tissue evidence="1">Shoot tissue taken approximately 20 cm above the soil surface</tissue>
    </source>
</reference>
<accession>A0A0A9B7J0</accession>
<name>A0A0A9B7J0_ARUDO</name>
<dbReference type="EMBL" id="GBRH01240755">
    <property type="protein sequence ID" value="JAD57140.1"/>
    <property type="molecule type" value="Transcribed_RNA"/>
</dbReference>